<protein>
    <submittedName>
        <fullName evidence="1">Uncharacterized protein</fullName>
    </submittedName>
</protein>
<dbReference type="AlphaFoldDB" id="A0AAW0EP59"/>
<comment type="caution">
    <text evidence="1">The sequence shown here is derived from an EMBL/GenBank/DDBJ whole genome shotgun (WGS) entry which is preliminary data.</text>
</comment>
<dbReference type="Proteomes" id="UP001430356">
    <property type="component" value="Unassembled WGS sequence"/>
</dbReference>
<proteinExistence type="predicted"/>
<organism evidence="1 2">
    <name type="scientific">Novymonas esmeraldas</name>
    <dbReference type="NCBI Taxonomy" id="1808958"/>
    <lineage>
        <taxon>Eukaryota</taxon>
        <taxon>Discoba</taxon>
        <taxon>Euglenozoa</taxon>
        <taxon>Kinetoplastea</taxon>
        <taxon>Metakinetoplastina</taxon>
        <taxon>Trypanosomatida</taxon>
        <taxon>Trypanosomatidae</taxon>
        <taxon>Novymonas</taxon>
    </lineage>
</organism>
<evidence type="ECO:0000313" key="1">
    <source>
        <dbReference type="EMBL" id="KAK7194720.1"/>
    </source>
</evidence>
<accession>A0AAW0EP59</accession>
<name>A0AAW0EP59_9TRYP</name>
<gene>
    <name evidence="1" type="ORF">NESM_000391600</name>
</gene>
<reference evidence="1 2" key="1">
    <citation type="journal article" date="2021" name="MBio">
        <title>A New Model Trypanosomatid, Novymonas esmeraldas: Genomic Perception of Its 'Candidatus Pandoraea novymonadis' Endosymbiont.</title>
        <authorList>
            <person name="Zakharova A."/>
            <person name="Saura A."/>
            <person name="Butenko A."/>
            <person name="Podesvova L."/>
            <person name="Warmusova S."/>
            <person name="Kostygov A.Y."/>
            <person name="Nenarokova A."/>
            <person name="Lukes J."/>
            <person name="Opperdoes F.R."/>
            <person name="Yurchenko V."/>
        </authorList>
    </citation>
    <scope>NUCLEOTIDE SEQUENCE [LARGE SCALE GENOMIC DNA]</scope>
    <source>
        <strain evidence="1 2">E262AT.01</strain>
    </source>
</reference>
<evidence type="ECO:0000313" key="2">
    <source>
        <dbReference type="Proteomes" id="UP001430356"/>
    </source>
</evidence>
<keyword evidence="2" id="KW-1185">Reference proteome</keyword>
<dbReference type="EMBL" id="JAECZO010000041">
    <property type="protein sequence ID" value="KAK7194720.1"/>
    <property type="molecule type" value="Genomic_DNA"/>
</dbReference>
<sequence>MQPPQPPMTPYEEHITQAYQLLGSARVRSAFSFSSVHFCIDRCLDTEELYTLLRTTHAPISHRLHRDVEEKKCVQNCGIKWYSLFQTALTETNMQAVDKVQADAMAHAMQMMRQ</sequence>